<keyword evidence="3" id="KW-0575">Peroxidase</keyword>
<evidence type="ECO:0000313" key="4">
    <source>
        <dbReference type="Proteomes" id="UP001261624"/>
    </source>
</evidence>
<dbReference type="SUPFAM" id="SSF48317">
    <property type="entry name" value="Acid phosphatase/Vanadium-dependent haloperoxidase"/>
    <property type="match status" value="1"/>
</dbReference>
<dbReference type="GO" id="GO:0004601">
    <property type="term" value="F:peroxidase activity"/>
    <property type="evidence" value="ECO:0007669"/>
    <property type="project" value="UniProtKB-KW"/>
</dbReference>
<dbReference type="InterPro" id="IPR036938">
    <property type="entry name" value="PAP2/HPO_sf"/>
</dbReference>
<dbReference type="Pfam" id="PF22778">
    <property type="entry name" value="VCPO_2nd"/>
    <property type="match status" value="1"/>
</dbReference>
<comment type="caution">
    <text evidence="3">The sequence shown here is derived from an EMBL/GenBank/DDBJ whole genome shotgun (WGS) entry which is preliminary data.</text>
</comment>
<dbReference type="Pfam" id="PF21167">
    <property type="entry name" value="DUF6851"/>
    <property type="match status" value="1"/>
</dbReference>
<dbReference type="InterPro" id="IPR049283">
    <property type="entry name" value="DUF6851"/>
</dbReference>
<dbReference type="InterPro" id="IPR055161">
    <property type="entry name" value="NapH1-like_2nd"/>
</dbReference>
<evidence type="ECO:0000259" key="1">
    <source>
        <dbReference type="Pfam" id="PF21167"/>
    </source>
</evidence>
<dbReference type="CDD" id="cd03398">
    <property type="entry name" value="PAP2_haloperoxidase"/>
    <property type="match status" value="1"/>
</dbReference>
<name>A0ABU3E3B9_9FLAO</name>
<dbReference type="Gene3D" id="1.10.606.20">
    <property type="match status" value="1"/>
</dbReference>
<dbReference type="RefSeq" id="WP_311685099.1">
    <property type="nucleotide sequence ID" value="NZ_JAVRHM010000013.1"/>
</dbReference>
<reference evidence="3 4" key="1">
    <citation type="submission" date="2023-09" db="EMBL/GenBank/DDBJ databases">
        <authorList>
            <person name="Rey-Velasco X."/>
        </authorList>
    </citation>
    <scope>NUCLEOTIDE SEQUENCE [LARGE SCALE GENOMIC DNA]</scope>
    <source>
        <strain evidence="3 4">F188</strain>
    </source>
</reference>
<dbReference type="EC" id="1.11.1.-" evidence="3"/>
<keyword evidence="3" id="KW-0560">Oxidoreductase</keyword>
<gene>
    <name evidence="3" type="ORF">RM549_11895</name>
</gene>
<proteinExistence type="predicted"/>
<sequence length="506" mass="56741">MYRIIIYKVMARLLLTFLLTFSVISGIQAQNSDSRSENAIEINEPKGADNIAYKWGKVALQATANDTDKFNPRPTVSSRFLGLIFTAVFDAWSRYDEKAIPVYLQKVDRRPTAEQNLRNKEIAISYAAFRAMNEYYYSDEEMFRDFMVELGMDPDDESLDPTTPAGVGNLAAKAVIEARHNDGANQYGEEEGSNGTPYFDYSGYEPVNTADENVDINRWQSKYFSDGKGGKFAPKCLTPYWAEVKPIGLKSGDQFRPGPPPLVGSEQLQKEVEEVVELQANLTDEQRALVEFMRDGPQSVQQAGHWLKFAQEVSIRDEHTLDLDVKMYFYNQITAMDAFIASWDAKLFYDFARPYALVHKYFKDKTIIGWGGPGKGMIEMKGQDWRPYSPDTFLCPPFPGYTSGHSTISGACGEALKLFTGSDEFGSEVTLVPGILTEPDNLGEEVTIKFPTFSEAAELAGISRVLGGYHIQADNIAGLEQGRKVARENWKFYKKHVGEAIKLASE</sequence>
<dbReference type="PANTHER" id="PTHR34599:SF2">
    <property type="entry name" value="TRAF-TYPE DOMAIN-CONTAINING PROTEIN"/>
    <property type="match status" value="1"/>
</dbReference>
<protein>
    <submittedName>
        <fullName evidence="3">Vanadium-dependent haloperoxidase</fullName>
        <ecNumber evidence="3">1.11.1.-</ecNumber>
    </submittedName>
</protein>
<accession>A0ABU3E3B9</accession>
<evidence type="ECO:0000313" key="3">
    <source>
        <dbReference type="EMBL" id="MDT0690491.1"/>
    </source>
</evidence>
<dbReference type="EMBL" id="JAVRHM010000013">
    <property type="protein sequence ID" value="MDT0690491.1"/>
    <property type="molecule type" value="Genomic_DNA"/>
</dbReference>
<dbReference type="Proteomes" id="UP001261624">
    <property type="component" value="Unassembled WGS sequence"/>
</dbReference>
<organism evidence="3 4">
    <name type="scientific">Autumnicola patrickiae</name>
    <dbReference type="NCBI Taxonomy" id="3075591"/>
    <lineage>
        <taxon>Bacteria</taxon>
        <taxon>Pseudomonadati</taxon>
        <taxon>Bacteroidota</taxon>
        <taxon>Flavobacteriia</taxon>
        <taxon>Flavobacteriales</taxon>
        <taxon>Flavobacteriaceae</taxon>
        <taxon>Autumnicola</taxon>
    </lineage>
</organism>
<evidence type="ECO:0000259" key="2">
    <source>
        <dbReference type="Pfam" id="PF22778"/>
    </source>
</evidence>
<feature type="domain" description="DUF6851" evidence="1">
    <location>
        <begin position="83"/>
        <end position="220"/>
    </location>
</feature>
<feature type="domain" description="Vanadium-dependent haloperoxidase NapH1-like second helical-bundle" evidence="2">
    <location>
        <begin position="333"/>
        <end position="501"/>
    </location>
</feature>
<keyword evidence="4" id="KW-1185">Reference proteome</keyword>
<dbReference type="InterPro" id="IPR052559">
    <property type="entry name" value="V-haloperoxidase"/>
</dbReference>
<dbReference type="PANTHER" id="PTHR34599">
    <property type="entry name" value="PEROXIDASE-RELATED"/>
    <property type="match status" value="1"/>
</dbReference>